<name>A0A9P4PLQ8_9PLEO</name>
<feature type="domain" description="C2H2-type" evidence="2">
    <location>
        <begin position="8"/>
        <end position="37"/>
    </location>
</feature>
<protein>
    <recommendedName>
        <fullName evidence="2">C2H2-type domain-containing protein</fullName>
    </recommendedName>
</protein>
<sequence>FTPATTPHPCTQCAQSFGTAASLAAHRAALDHTHLSTCTSCGLRFAAKSAWSRHGKACGRGEATAKTYAKAKAKTYAKANVEAKVKAKVWLAWLVGGLV</sequence>
<organism evidence="3 4">
    <name type="scientific">Karstenula rhodostoma CBS 690.94</name>
    <dbReference type="NCBI Taxonomy" id="1392251"/>
    <lineage>
        <taxon>Eukaryota</taxon>
        <taxon>Fungi</taxon>
        <taxon>Dikarya</taxon>
        <taxon>Ascomycota</taxon>
        <taxon>Pezizomycotina</taxon>
        <taxon>Dothideomycetes</taxon>
        <taxon>Pleosporomycetidae</taxon>
        <taxon>Pleosporales</taxon>
        <taxon>Massarineae</taxon>
        <taxon>Didymosphaeriaceae</taxon>
        <taxon>Karstenula</taxon>
    </lineage>
</organism>
<keyword evidence="1" id="KW-0862">Zinc</keyword>
<dbReference type="PROSITE" id="PS00028">
    <property type="entry name" value="ZINC_FINGER_C2H2_1"/>
    <property type="match status" value="1"/>
</dbReference>
<comment type="caution">
    <text evidence="3">The sequence shown here is derived from an EMBL/GenBank/DDBJ whole genome shotgun (WGS) entry which is preliminary data.</text>
</comment>
<accession>A0A9P4PLQ8</accession>
<keyword evidence="4" id="KW-1185">Reference proteome</keyword>
<keyword evidence="1" id="KW-0479">Metal-binding</keyword>
<evidence type="ECO:0000313" key="3">
    <source>
        <dbReference type="EMBL" id="KAF2445458.1"/>
    </source>
</evidence>
<dbReference type="Proteomes" id="UP000799764">
    <property type="component" value="Unassembled WGS sequence"/>
</dbReference>
<dbReference type="InterPro" id="IPR036236">
    <property type="entry name" value="Znf_C2H2_sf"/>
</dbReference>
<keyword evidence="1" id="KW-0863">Zinc-finger</keyword>
<proteinExistence type="predicted"/>
<evidence type="ECO:0000259" key="2">
    <source>
        <dbReference type="PROSITE" id="PS50157"/>
    </source>
</evidence>
<feature type="non-terminal residue" evidence="3">
    <location>
        <position position="1"/>
    </location>
</feature>
<dbReference type="GO" id="GO:0008270">
    <property type="term" value="F:zinc ion binding"/>
    <property type="evidence" value="ECO:0007669"/>
    <property type="project" value="UniProtKB-KW"/>
</dbReference>
<evidence type="ECO:0000313" key="4">
    <source>
        <dbReference type="Proteomes" id="UP000799764"/>
    </source>
</evidence>
<dbReference type="InterPro" id="IPR013087">
    <property type="entry name" value="Znf_C2H2_type"/>
</dbReference>
<reference evidence="3" key="1">
    <citation type="journal article" date="2020" name="Stud. Mycol.">
        <title>101 Dothideomycetes genomes: a test case for predicting lifestyles and emergence of pathogens.</title>
        <authorList>
            <person name="Haridas S."/>
            <person name="Albert R."/>
            <person name="Binder M."/>
            <person name="Bloem J."/>
            <person name="Labutti K."/>
            <person name="Salamov A."/>
            <person name="Andreopoulos B."/>
            <person name="Baker S."/>
            <person name="Barry K."/>
            <person name="Bills G."/>
            <person name="Bluhm B."/>
            <person name="Cannon C."/>
            <person name="Castanera R."/>
            <person name="Culley D."/>
            <person name="Daum C."/>
            <person name="Ezra D."/>
            <person name="Gonzalez J."/>
            <person name="Henrissat B."/>
            <person name="Kuo A."/>
            <person name="Liang C."/>
            <person name="Lipzen A."/>
            <person name="Lutzoni F."/>
            <person name="Magnuson J."/>
            <person name="Mondo S."/>
            <person name="Nolan M."/>
            <person name="Ohm R."/>
            <person name="Pangilinan J."/>
            <person name="Park H.-J."/>
            <person name="Ramirez L."/>
            <person name="Alfaro M."/>
            <person name="Sun H."/>
            <person name="Tritt A."/>
            <person name="Yoshinaga Y."/>
            <person name="Zwiers L.-H."/>
            <person name="Turgeon B."/>
            <person name="Goodwin S."/>
            <person name="Spatafora J."/>
            <person name="Crous P."/>
            <person name="Grigoriev I."/>
        </authorList>
    </citation>
    <scope>NUCLEOTIDE SEQUENCE</scope>
    <source>
        <strain evidence="3">CBS 690.94</strain>
    </source>
</reference>
<gene>
    <name evidence="3" type="ORF">P171DRAFT_430873</name>
</gene>
<dbReference type="AlphaFoldDB" id="A0A9P4PLQ8"/>
<evidence type="ECO:0000256" key="1">
    <source>
        <dbReference type="PROSITE-ProRule" id="PRU00042"/>
    </source>
</evidence>
<dbReference type="PROSITE" id="PS50157">
    <property type="entry name" value="ZINC_FINGER_C2H2_2"/>
    <property type="match status" value="1"/>
</dbReference>
<dbReference type="SUPFAM" id="SSF57667">
    <property type="entry name" value="beta-beta-alpha zinc fingers"/>
    <property type="match status" value="1"/>
</dbReference>
<dbReference type="Gene3D" id="3.30.160.60">
    <property type="entry name" value="Classic Zinc Finger"/>
    <property type="match status" value="1"/>
</dbReference>
<dbReference type="EMBL" id="MU001499">
    <property type="protein sequence ID" value="KAF2445458.1"/>
    <property type="molecule type" value="Genomic_DNA"/>
</dbReference>